<evidence type="ECO:0000256" key="1">
    <source>
        <dbReference type="ARBA" id="ARBA00004370"/>
    </source>
</evidence>
<evidence type="ECO:0000256" key="3">
    <source>
        <dbReference type="ARBA" id="ARBA00022692"/>
    </source>
</evidence>
<accession>A0A4W3H1B7</accession>
<evidence type="ECO:0000313" key="10">
    <source>
        <dbReference type="Ensembl" id="ENSCMIP00000003899.1"/>
    </source>
</evidence>
<evidence type="ECO:0000256" key="2">
    <source>
        <dbReference type="ARBA" id="ARBA00007343"/>
    </source>
</evidence>
<feature type="transmembrane region" description="Helical" evidence="8">
    <location>
        <begin position="76"/>
        <end position="97"/>
    </location>
</feature>
<feature type="transmembrane region" description="Helical" evidence="8">
    <location>
        <begin position="109"/>
        <end position="130"/>
    </location>
</feature>
<name>A0A4W3H1B7_CALMI</name>
<protein>
    <recommendedName>
        <fullName evidence="9">GAIN-B domain-containing protein</fullName>
    </recommendedName>
</protein>
<dbReference type="GO" id="GO:0090263">
    <property type="term" value="P:positive regulation of canonical Wnt signaling pathway"/>
    <property type="evidence" value="ECO:0007669"/>
    <property type="project" value="TreeGrafter"/>
</dbReference>
<dbReference type="Gene3D" id="1.20.1070.10">
    <property type="entry name" value="Rhodopsin 7-helix transmembrane proteins"/>
    <property type="match status" value="1"/>
</dbReference>
<reference evidence="11" key="3">
    <citation type="journal article" date="2014" name="Nature">
        <title>Elephant shark genome provides unique insights into gnathostome evolution.</title>
        <authorList>
            <consortium name="International Elephant Shark Genome Sequencing Consortium"/>
            <person name="Venkatesh B."/>
            <person name="Lee A.P."/>
            <person name="Ravi V."/>
            <person name="Maurya A.K."/>
            <person name="Lian M.M."/>
            <person name="Swann J.B."/>
            <person name="Ohta Y."/>
            <person name="Flajnik M.F."/>
            <person name="Sutoh Y."/>
            <person name="Kasahara M."/>
            <person name="Hoon S."/>
            <person name="Gangu V."/>
            <person name="Roy S.W."/>
            <person name="Irimia M."/>
            <person name="Korzh V."/>
            <person name="Kondrychyn I."/>
            <person name="Lim Z.W."/>
            <person name="Tay B.H."/>
            <person name="Tohari S."/>
            <person name="Kong K.W."/>
            <person name="Ho S."/>
            <person name="Lorente-Galdos B."/>
            <person name="Quilez J."/>
            <person name="Marques-Bonet T."/>
            <person name="Raney B.J."/>
            <person name="Ingham P.W."/>
            <person name="Tay A."/>
            <person name="Hillier L.W."/>
            <person name="Minx P."/>
            <person name="Boehm T."/>
            <person name="Wilson R.K."/>
            <person name="Brenner S."/>
            <person name="Warren W.C."/>
        </authorList>
    </citation>
    <scope>NUCLEOTIDE SEQUENCE [LARGE SCALE GENOMIC DNA]</scope>
</reference>
<evidence type="ECO:0000256" key="7">
    <source>
        <dbReference type="ARBA" id="ARBA00023170"/>
    </source>
</evidence>
<dbReference type="GO" id="GO:0007166">
    <property type="term" value="P:cell surface receptor signaling pathway"/>
    <property type="evidence" value="ECO:0007669"/>
    <property type="project" value="TreeGrafter"/>
</dbReference>
<dbReference type="InterPro" id="IPR051963">
    <property type="entry name" value="Adhesion_GPCR_A"/>
</dbReference>
<dbReference type="Gene3D" id="2.60.220.50">
    <property type="match status" value="1"/>
</dbReference>
<evidence type="ECO:0000256" key="5">
    <source>
        <dbReference type="ARBA" id="ARBA00023136"/>
    </source>
</evidence>
<evidence type="ECO:0000259" key="9">
    <source>
        <dbReference type="PROSITE" id="PS50221"/>
    </source>
</evidence>
<comment type="similarity">
    <text evidence="2">Belongs to the G-protein coupled receptor 2 family. Adhesion G-protein coupled receptor (ADGR) subfamily.</text>
</comment>
<dbReference type="Ensembl" id="ENSCMIT00000004046.1">
    <property type="protein sequence ID" value="ENSCMIP00000003899.1"/>
    <property type="gene ID" value="ENSCMIG00000002329.1"/>
</dbReference>
<feature type="transmembrane region" description="Helical" evidence="8">
    <location>
        <begin position="142"/>
        <end position="165"/>
    </location>
</feature>
<evidence type="ECO:0000313" key="11">
    <source>
        <dbReference type="Proteomes" id="UP000314986"/>
    </source>
</evidence>
<reference evidence="10" key="4">
    <citation type="submission" date="2025-08" db="UniProtKB">
        <authorList>
            <consortium name="Ensembl"/>
        </authorList>
    </citation>
    <scope>IDENTIFICATION</scope>
</reference>
<evidence type="ECO:0000256" key="4">
    <source>
        <dbReference type="ARBA" id="ARBA00022989"/>
    </source>
</evidence>
<reference evidence="10" key="5">
    <citation type="submission" date="2025-09" db="UniProtKB">
        <authorList>
            <consortium name="Ensembl"/>
        </authorList>
    </citation>
    <scope>IDENTIFICATION</scope>
</reference>
<feature type="domain" description="GAIN-B" evidence="9">
    <location>
        <begin position="1"/>
        <end position="63"/>
    </location>
</feature>
<keyword evidence="7" id="KW-0675">Receptor</keyword>
<keyword evidence="5 8" id="KW-0472">Membrane</keyword>
<proteinExistence type="inferred from homology"/>
<organism evidence="10 11">
    <name type="scientific">Callorhinchus milii</name>
    <name type="common">Ghost shark</name>
    <dbReference type="NCBI Taxonomy" id="7868"/>
    <lineage>
        <taxon>Eukaryota</taxon>
        <taxon>Metazoa</taxon>
        <taxon>Chordata</taxon>
        <taxon>Craniata</taxon>
        <taxon>Vertebrata</taxon>
        <taxon>Chondrichthyes</taxon>
        <taxon>Holocephali</taxon>
        <taxon>Chimaeriformes</taxon>
        <taxon>Callorhinchidae</taxon>
        <taxon>Callorhinchus</taxon>
    </lineage>
</organism>
<dbReference type="InterPro" id="IPR057244">
    <property type="entry name" value="GAIN_B"/>
</dbReference>
<keyword evidence="11" id="KW-1185">Reference proteome</keyword>
<dbReference type="InterPro" id="IPR000203">
    <property type="entry name" value="GPS"/>
</dbReference>
<dbReference type="PANTHER" id="PTHR45930">
    <property type="entry name" value="G-PROTEIN COUPLED RECEPTOR 124-LIKE PROTEIN"/>
    <property type="match status" value="1"/>
</dbReference>
<dbReference type="GeneTree" id="ENSGT00940000158941"/>
<dbReference type="InterPro" id="IPR046338">
    <property type="entry name" value="GAIN_dom_sf"/>
</dbReference>
<comment type="subcellular location">
    <subcellularLocation>
        <location evidence="1">Membrane</location>
    </subcellularLocation>
</comment>
<reference evidence="11" key="1">
    <citation type="journal article" date="2006" name="Science">
        <title>Ancient noncoding elements conserved in the human genome.</title>
        <authorList>
            <person name="Venkatesh B."/>
            <person name="Kirkness E.F."/>
            <person name="Loh Y.H."/>
            <person name="Halpern A.L."/>
            <person name="Lee A.P."/>
            <person name="Johnson J."/>
            <person name="Dandona N."/>
            <person name="Viswanathan L.D."/>
            <person name="Tay A."/>
            <person name="Venter J.C."/>
            <person name="Strausberg R.L."/>
            <person name="Brenner S."/>
        </authorList>
    </citation>
    <scope>NUCLEOTIDE SEQUENCE [LARGE SCALE GENOMIC DNA]</scope>
</reference>
<reference evidence="11" key="2">
    <citation type="journal article" date="2007" name="PLoS Biol.">
        <title>Survey sequencing and comparative analysis of the elephant shark (Callorhinchus milii) genome.</title>
        <authorList>
            <person name="Venkatesh B."/>
            <person name="Kirkness E.F."/>
            <person name="Loh Y.H."/>
            <person name="Halpern A.L."/>
            <person name="Lee A.P."/>
            <person name="Johnson J."/>
            <person name="Dandona N."/>
            <person name="Viswanathan L.D."/>
            <person name="Tay A."/>
            <person name="Venter J.C."/>
            <person name="Strausberg R.L."/>
            <person name="Brenner S."/>
        </authorList>
    </citation>
    <scope>NUCLEOTIDE SEQUENCE [LARGE SCALE GENOMIC DNA]</scope>
</reference>
<dbReference type="PANTHER" id="PTHR45930:SF1">
    <property type="entry name" value="ADHESION G PROTEIN-COUPLED RECEPTOR A2"/>
    <property type="match status" value="1"/>
</dbReference>
<dbReference type="GO" id="GO:0007417">
    <property type="term" value="P:central nervous system development"/>
    <property type="evidence" value="ECO:0007669"/>
    <property type="project" value="TreeGrafter"/>
</dbReference>
<dbReference type="Pfam" id="PF01825">
    <property type="entry name" value="GPS"/>
    <property type="match status" value="1"/>
</dbReference>
<dbReference type="GO" id="GO:0005886">
    <property type="term" value="C:plasma membrane"/>
    <property type="evidence" value="ECO:0007669"/>
    <property type="project" value="TreeGrafter"/>
</dbReference>
<dbReference type="GO" id="GO:0002040">
    <property type="term" value="P:sprouting angiogenesis"/>
    <property type="evidence" value="ECO:0007669"/>
    <property type="project" value="TreeGrafter"/>
</dbReference>
<keyword evidence="3 8" id="KW-0812">Transmembrane</keyword>
<sequence length="190" mass="21425">MVLRHWLPGADGVVAHWNFDHLAGNGGWLEEGCQITHTEINITTVSCHHFSNIAVLKKISSVPDPPEVNKEVLHPVIYTCTAVLLLCLFTTIITYILKHNTIRISRKSWHMLLNLCFHIAMTCAVFAGGINRTRHGVICQVIGIVLHYSSLSTLLWIGVMARVIYKEATQRGQRLQDTDPTQLPQRPMLR</sequence>
<dbReference type="PROSITE" id="PS50221">
    <property type="entry name" value="GAIN_B"/>
    <property type="match status" value="1"/>
</dbReference>
<dbReference type="Proteomes" id="UP000314986">
    <property type="component" value="Unassembled WGS sequence"/>
</dbReference>
<dbReference type="OMA" id="WIGVAMR"/>
<keyword evidence="4 8" id="KW-1133">Transmembrane helix</keyword>
<evidence type="ECO:0000256" key="8">
    <source>
        <dbReference type="SAM" id="Phobius"/>
    </source>
</evidence>
<dbReference type="GO" id="GO:1990909">
    <property type="term" value="C:Wnt signalosome"/>
    <property type="evidence" value="ECO:0007669"/>
    <property type="project" value="TreeGrafter"/>
</dbReference>
<evidence type="ECO:0000256" key="6">
    <source>
        <dbReference type="ARBA" id="ARBA00023157"/>
    </source>
</evidence>
<dbReference type="AlphaFoldDB" id="A0A4W3H1B7"/>
<keyword evidence="6" id="KW-1015">Disulfide bond</keyword>